<dbReference type="AlphaFoldDB" id="A0A7V8SWC4"/>
<proteinExistence type="predicted"/>
<dbReference type="EMBL" id="JACDQQ010000718">
    <property type="protein sequence ID" value="MBA0084794.1"/>
    <property type="molecule type" value="Genomic_DNA"/>
</dbReference>
<dbReference type="Proteomes" id="UP000567293">
    <property type="component" value="Unassembled WGS sequence"/>
</dbReference>
<evidence type="ECO:0000313" key="3">
    <source>
        <dbReference type="Proteomes" id="UP000567293"/>
    </source>
</evidence>
<name>A0A7V8SWC4_9BACT</name>
<evidence type="ECO:0000313" key="2">
    <source>
        <dbReference type="EMBL" id="MBA0084794.1"/>
    </source>
</evidence>
<comment type="caution">
    <text evidence="2">The sequence shown here is derived from an EMBL/GenBank/DDBJ whole genome shotgun (WGS) entry which is preliminary data.</text>
</comment>
<gene>
    <name evidence="2" type="ORF">HRJ53_07355</name>
</gene>
<dbReference type="GO" id="GO:0016787">
    <property type="term" value="F:hydrolase activity"/>
    <property type="evidence" value="ECO:0007669"/>
    <property type="project" value="UniProtKB-KW"/>
</dbReference>
<reference evidence="2" key="1">
    <citation type="submission" date="2020-06" db="EMBL/GenBank/DDBJ databases">
        <title>Legume-microbial interactions unlock mineral nutrients during tropical forest succession.</title>
        <authorList>
            <person name="Epihov D.Z."/>
        </authorList>
    </citation>
    <scope>NUCLEOTIDE SEQUENCE [LARGE SCALE GENOMIC DNA]</scope>
    <source>
        <strain evidence="2">Pan2503</strain>
    </source>
</reference>
<feature type="chain" id="PRO_5031432297" evidence="1">
    <location>
        <begin position="21"/>
        <end position="87"/>
    </location>
</feature>
<evidence type="ECO:0000256" key="1">
    <source>
        <dbReference type="SAM" id="SignalP"/>
    </source>
</evidence>
<dbReference type="InterPro" id="IPR036866">
    <property type="entry name" value="RibonucZ/Hydroxyglut_hydro"/>
</dbReference>
<feature type="non-terminal residue" evidence="2">
    <location>
        <position position="87"/>
    </location>
</feature>
<organism evidence="2 3">
    <name type="scientific">Candidatus Acidiferrum panamense</name>
    <dbReference type="NCBI Taxonomy" id="2741543"/>
    <lineage>
        <taxon>Bacteria</taxon>
        <taxon>Pseudomonadati</taxon>
        <taxon>Acidobacteriota</taxon>
        <taxon>Terriglobia</taxon>
        <taxon>Candidatus Acidiferrales</taxon>
        <taxon>Candidatus Acidiferrum</taxon>
    </lineage>
</organism>
<accession>A0A7V8SWC4</accession>
<dbReference type="Gene3D" id="3.60.15.10">
    <property type="entry name" value="Ribonuclease Z/Hydroxyacylglutathione hydrolase-like"/>
    <property type="match status" value="1"/>
</dbReference>
<keyword evidence="1" id="KW-0732">Signal</keyword>
<keyword evidence="3" id="KW-1185">Reference proteome</keyword>
<dbReference type="SUPFAM" id="SSF56281">
    <property type="entry name" value="Metallo-hydrolase/oxidoreductase"/>
    <property type="match status" value="1"/>
</dbReference>
<protein>
    <submittedName>
        <fullName evidence="2">MBL fold metallo-hydrolase</fullName>
    </submittedName>
</protein>
<feature type="signal peptide" evidence="1">
    <location>
        <begin position="1"/>
        <end position="20"/>
    </location>
</feature>
<sequence length="87" mass="8996">MRTTILSLLTVVFSAWMAVAQSRSANTLNIYVIDVEGGNAVLFVGPSGESVLVDTGNGGDGAVRDAGRIMAAVRDAGVHEIGHLIIT</sequence>